<protein>
    <submittedName>
        <fullName evidence="2">Uncharacterized protein</fullName>
    </submittedName>
</protein>
<dbReference type="RefSeq" id="XP_067690461.1">
    <property type="nucleotide sequence ID" value="XM_067834358.1"/>
</dbReference>
<gene>
    <name evidence="2" type="ORF">CUR178_02603</name>
</gene>
<evidence type="ECO:0000313" key="3">
    <source>
        <dbReference type="Proteomes" id="UP000674179"/>
    </source>
</evidence>
<feature type="region of interest" description="Disordered" evidence="1">
    <location>
        <begin position="257"/>
        <end position="277"/>
    </location>
</feature>
<dbReference type="Proteomes" id="UP000674179">
    <property type="component" value="Chromosome 31"/>
</dbReference>
<dbReference type="GeneID" id="94169868"/>
<feature type="compositionally biased region" description="Basic and acidic residues" evidence="1">
    <location>
        <begin position="668"/>
        <end position="683"/>
    </location>
</feature>
<evidence type="ECO:0000313" key="2">
    <source>
        <dbReference type="EMBL" id="KAG5471938.1"/>
    </source>
</evidence>
<dbReference type="AlphaFoldDB" id="A0A836KN67"/>
<dbReference type="OrthoDB" id="272447at2759"/>
<feature type="region of interest" description="Disordered" evidence="1">
    <location>
        <begin position="650"/>
        <end position="698"/>
    </location>
</feature>
<organism evidence="2 3">
    <name type="scientific">Leishmania enriettii</name>
    <dbReference type="NCBI Taxonomy" id="5663"/>
    <lineage>
        <taxon>Eukaryota</taxon>
        <taxon>Discoba</taxon>
        <taxon>Euglenozoa</taxon>
        <taxon>Kinetoplastea</taxon>
        <taxon>Metakinetoplastina</taxon>
        <taxon>Trypanosomatida</taxon>
        <taxon>Trypanosomatidae</taxon>
        <taxon>Leishmaniinae</taxon>
        <taxon>Leishmania</taxon>
    </lineage>
</organism>
<reference evidence="2 3" key="1">
    <citation type="submission" date="2021-02" db="EMBL/GenBank/DDBJ databases">
        <title>Leishmania (Mundinia) enrietti genome sequencing and assembly.</title>
        <authorList>
            <person name="Almutairi H."/>
            <person name="Gatherer D."/>
        </authorList>
    </citation>
    <scope>NUCLEOTIDE SEQUENCE [LARGE SCALE GENOMIC DNA]</scope>
    <source>
        <strain evidence="2">CUR178</strain>
    </source>
</reference>
<feature type="region of interest" description="Disordered" evidence="1">
    <location>
        <begin position="407"/>
        <end position="429"/>
    </location>
</feature>
<keyword evidence="3" id="KW-1185">Reference proteome</keyword>
<evidence type="ECO:0000256" key="1">
    <source>
        <dbReference type="SAM" id="MobiDB-lite"/>
    </source>
</evidence>
<comment type="caution">
    <text evidence="2">The sequence shown here is derived from an EMBL/GenBank/DDBJ whole genome shotgun (WGS) entry which is preliminary data.</text>
</comment>
<proteinExistence type="predicted"/>
<dbReference type="EMBL" id="JAFHKP010000031">
    <property type="protein sequence ID" value="KAG5471938.1"/>
    <property type="molecule type" value="Genomic_DNA"/>
</dbReference>
<feature type="region of interest" description="Disordered" evidence="1">
    <location>
        <begin position="118"/>
        <end position="144"/>
    </location>
</feature>
<name>A0A836KN67_LEIEN</name>
<feature type="compositionally biased region" description="Low complexity" evidence="1">
    <location>
        <begin position="415"/>
        <end position="429"/>
    </location>
</feature>
<dbReference type="KEGG" id="lenr:94169868"/>
<accession>A0A836KN67</accession>
<sequence>MLPSSALSTSAVMPAARASDENDAVPLQLEISYVDAPRDACFSWLQRKYANIKPVGGTAPADQKSKKPRIDSAVLQRLENDVVACDELRWRAFSFPSHPLHPLHASYRHDFGRKAGAPATAVEMRRTKPPPSSGADRTTSEAKGPYSLVISTRADSGAKRLLKKDKRKAADISDSAVAATSSVLTPKVEELLEKAVREEKQAYWCHLLGEENVGHEAPRTSTWSARWIQRSWRPLLGGYVSAPSRTDQARFLIFPQSGHPTVDTRDPTALSNAPEAPLNKPQSVPFYARGSVSWEVEESNPAAGAFAPARAARDDPSDASATRGGLHHSLTYARVNPATALEHRNWADTVEVSAAYQQTRTERQYAPERAKVHRVTLREDSVAVKTSRGDPRRSTLISATRATVLHSGVTHQREASSSSTSKKPSKRAAASTALDDALLQLRVEEAYDSSVQHFALPRLWQRWLRPDAAAAFASEPSQGTGSHSLDDTPRGLYRMRWSSGPGVELCEVGGRTNSADLPKSPLAPTSLMTVFGRMWSESWVQVPLSSRWTLTLRNQSAMVVPLEPNAVVSPAKVREDGACGDPSDAAPSAHEAHGTWLERVRTHPYFWATQGPRWDAALVRGFTNDYSGLHHARRWYFIFSAELTMMGGKQTGASARDKKSHCAAGPPTDERGDTDGVRERGTEMAEESAEDLTRASKSRRKGTSLTAFANACMVDTVRDYPRASVGFSFVSQIPRLDITSFNEIVPRTFECSLSWFAAFRPRTANAAAGKGEEGSNRFALELQSGLSPPRSSATGSTMTADGLPFLRVSPVERFQHIKCGLTWRFDD</sequence>